<dbReference type="InterPro" id="IPR045635">
    <property type="entry name" value="DUF6412"/>
</dbReference>
<keyword evidence="2" id="KW-1133">Transmembrane helix</keyword>
<dbReference type="Proteomes" id="UP000640052">
    <property type="component" value="Unassembled WGS sequence"/>
</dbReference>
<keyword evidence="2" id="KW-0812">Transmembrane</keyword>
<proteinExistence type="predicted"/>
<dbReference type="Pfam" id="PF19950">
    <property type="entry name" value="DUF6412"/>
    <property type="match status" value="1"/>
</dbReference>
<dbReference type="RefSeq" id="WP_204041676.1">
    <property type="nucleotide sequence ID" value="NZ_BOOA01000023.1"/>
</dbReference>
<reference evidence="3" key="1">
    <citation type="submission" date="2021-01" db="EMBL/GenBank/DDBJ databases">
        <title>Whole genome shotgun sequence of Acrocarpospora phusangensis NBRC 108782.</title>
        <authorList>
            <person name="Komaki H."/>
            <person name="Tamura T."/>
        </authorList>
    </citation>
    <scope>NUCLEOTIDE SEQUENCE</scope>
    <source>
        <strain evidence="3">NBRC 108782</strain>
    </source>
</reference>
<dbReference type="AlphaFoldDB" id="A0A919UP31"/>
<comment type="caution">
    <text evidence="3">The sequence shown here is derived from an EMBL/GenBank/DDBJ whole genome shotgun (WGS) entry which is preliminary data.</text>
</comment>
<evidence type="ECO:0000256" key="1">
    <source>
        <dbReference type="SAM" id="MobiDB-lite"/>
    </source>
</evidence>
<evidence type="ECO:0000313" key="3">
    <source>
        <dbReference type="EMBL" id="GIH24948.1"/>
    </source>
</evidence>
<protein>
    <submittedName>
        <fullName evidence="3">Uncharacterized protein</fullName>
    </submittedName>
</protein>
<keyword evidence="4" id="KW-1185">Reference proteome</keyword>
<sequence length="77" mass="7803">MILQALLGLLALPVGVGVLTALGLLLLTWALGRLAVAPRVPSALAGVGVEATLVRLRHPDTAGRPRPRAPSGTPALV</sequence>
<evidence type="ECO:0000313" key="4">
    <source>
        <dbReference type="Proteomes" id="UP000640052"/>
    </source>
</evidence>
<evidence type="ECO:0000256" key="2">
    <source>
        <dbReference type="SAM" id="Phobius"/>
    </source>
</evidence>
<dbReference type="EMBL" id="BOOA01000023">
    <property type="protein sequence ID" value="GIH24948.1"/>
    <property type="molecule type" value="Genomic_DNA"/>
</dbReference>
<gene>
    <name evidence="3" type="ORF">Aph01nite_32580</name>
</gene>
<feature type="transmembrane region" description="Helical" evidence="2">
    <location>
        <begin position="6"/>
        <end position="31"/>
    </location>
</feature>
<organism evidence="3 4">
    <name type="scientific">Acrocarpospora phusangensis</name>
    <dbReference type="NCBI Taxonomy" id="1070424"/>
    <lineage>
        <taxon>Bacteria</taxon>
        <taxon>Bacillati</taxon>
        <taxon>Actinomycetota</taxon>
        <taxon>Actinomycetes</taxon>
        <taxon>Streptosporangiales</taxon>
        <taxon>Streptosporangiaceae</taxon>
        <taxon>Acrocarpospora</taxon>
    </lineage>
</organism>
<accession>A0A919UP31</accession>
<feature type="region of interest" description="Disordered" evidence="1">
    <location>
        <begin position="58"/>
        <end position="77"/>
    </location>
</feature>
<name>A0A919UP31_9ACTN</name>
<keyword evidence="2" id="KW-0472">Membrane</keyword>